<dbReference type="PIRSF" id="PIRSF014753">
    <property type="entry name" value="UCP014753"/>
    <property type="match status" value="1"/>
</dbReference>
<dbReference type="Proteomes" id="UP000295345">
    <property type="component" value="Unassembled WGS sequence"/>
</dbReference>
<accession>A0A4R4SF49</accession>
<dbReference type="PANTHER" id="PTHR35339:SF4">
    <property type="entry name" value="LINALOOL DEHYDRATASE_ISOMERASE DOMAIN-CONTAINING PROTEIN"/>
    <property type="match status" value="1"/>
</dbReference>
<dbReference type="Pfam" id="PF10022">
    <property type="entry name" value="DUF2264"/>
    <property type="match status" value="1"/>
</dbReference>
<protein>
    <submittedName>
        <fullName evidence="2">DUF2264 domain-containing protein</fullName>
    </submittedName>
</protein>
<name>A0A4R4SF49_9ACTN</name>
<evidence type="ECO:0000259" key="1">
    <source>
        <dbReference type="Pfam" id="PF10022"/>
    </source>
</evidence>
<dbReference type="InterPro" id="IPR049349">
    <property type="entry name" value="DUF2264_N"/>
</dbReference>
<keyword evidence="3" id="KW-1185">Reference proteome</keyword>
<evidence type="ECO:0000313" key="2">
    <source>
        <dbReference type="EMBL" id="TDC61276.1"/>
    </source>
</evidence>
<evidence type="ECO:0000313" key="3">
    <source>
        <dbReference type="Proteomes" id="UP000295345"/>
    </source>
</evidence>
<comment type="caution">
    <text evidence="2">The sequence shown here is derived from an EMBL/GenBank/DDBJ whole genome shotgun (WGS) entry which is preliminary data.</text>
</comment>
<organism evidence="2 3">
    <name type="scientific">Streptomyces hainanensis</name>
    <dbReference type="NCBI Taxonomy" id="402648"/>
    <lineage>
        <taxon>Bacteria</taxon>
        <taxon>Bacillati</taxon>
        <taxon>Actinomycetota</taxon>
        <taxon>Actinomycetes</taxon>
        <taxon>Kitasatosporales</taxon>
        <taxon>Streptomycetaceae</taxon>
        <taxon>Streptomyces</taxon>
    </lineage>
</organism>
<feature type="domain" description="DUF2264" evidence="1">
    <location>
        <begin position="15"/>
        <end position="363"/>
    </location>
</feature>
<proteinExistence type="predicted"/>
<feature type="non-terminal residue" evidence="2">
    <location>
        <position position="456"/>
    </location>
</feature>
<gene>
    <name evidence="2" type="ORF">E1283_35540</name>
</gene>
<reference evidence="2 3" key="1">
    <citation type="submission" date="2019-03" db="EMBL/GenBank/DDBJ databases">
        <title>Draft genome sequences of novel Actinobacteria.</title>
        <authorList>
            <person name="Sahin N."/>
            <person name="Ay H."/>
            <person name="Saygin H."/>
        </authorList>
    </citation>
    <scope>NUCLEOTIDE SEQUENCE [LARGE SCALE GENOMIC DNA]</scope>
    <source>
        <strain evidence="2 3">DSM 41900</strain>
    </source>
</reference>
<dbReference type="AlphaFoldDB" id="A0A4R4SF49"/>
<dbReference type="RefSeq" id="WP_132822288.1">
    <property type="nucleotide sequence ID" value="NZ_SMKI01000751.1"/>
</dbReference>
<sequence length="456" mass="50161">MTAPDRRDPSPTPPRTTFTRTADRLLLAVRPHATDHHAQIRLPGPASANGAWSDGLEGFARTFLLAAFRLAGDGGHDPHHLAEWYAEGLVAGADPQGPERWPRFSERNQAKCEAASLALALHLTRPWIWDRLPARTQGHLLAWLGEMVGDRMPGNNWIWFQAVTEAFARTVGGSWQQRDLDRTVELTDTWYAGDGWYSDGLAGGAHRNFDHYNGWAMHFYPPWFCRILGADAPPGLLDRYRDRLRRHLEDHRLLTGGNGSPLIQGRSLTYRFAALAPVWTGALFDATPLPPGETRRLATATFTHFLDHGAVREDGLLSLGWHHAFPRIRQEYSGPASPYWAAKGFAGLLLPADHPVWTAPESPLAIEESDHHRTLGPPGWLVSGTREDGVVRVVNHGSDHIDPARLVSDDPAYARRTAAIAGRHPAVTSGLAELFVLPSFPALVPVASIVAGSGVR</sequence>
<dbReference type="EMBL" id="SMKI01000751">
    <property type="protein sequence ID" value="TDC61276.1"/>
    <property type="molecule type" value="Genomic_DNA"/>
</dbReference>
<dbReference type="InterPro" id="IPR016624">
    <property type="entry name" value="UCP014753"/>
</dbReference>
<dbReference type="OrthoDB" id="9813465at2"/>
<dbReference type="PANTHER" id="PTHR35339">
    <property type="entry name" value="LINALOOL DEHYDRATASE_ISOMERASE DOMAIN-CONTAINING PROTEIN"/>
    <property type="match status" value="1"/>
</dbReference>